<dbReference type="Gene3D" id="1.25.40.10">
    <property type="entry name" value="Tetratricopeptide repeat domain"/>
    <property type="match status" value="1"/>
</dbReference>
<dbReference type="PROSITE" id="PS50005">
    <property type="entry name" value="TPR"/>
    <property type="match status" value="1"/>
</dbReference>
<keyword evidence="2 4" id="KW-0802">TPR repeat</keyword>
<dbReference type="Pfam" id="PF18972">
    <property type="entry name" value="Wheel"/>
    <property type="match status" value="1"/>
</dbReference>
<evidence type="ECO:0000256" key="4">
    <source>
        <dbReference type="PROSITE-ProRule" id="PRU00339"/>
    </source>
</evidence>
<feature type="domain" description="Cns1/TTC4 wheel" evidence="5">
    <location>
        <begin position="200"/>
        <end position="275"/>
    </location>
</feature>
<dbReference type="SUPFAM" id="SSF48452">
    <property type="entry name" value="TPR-like"/>
    <property type="match status" value="1"/>
</dbReference>
<feature type="repeat" description="TPR" evidence="4">
    <location>
        <begin position="71"/>
        <end position="104"/>
    </location>
</feature>
<dbReference type="InterPro" id="IPR019734">
    <property type="entry name" value="TPR_rpt"/>
</dbReference>
<evidence type="ECO:0000313" key="6">
    <source>
        <dbReference type="EMBL" id="KAE9460744.1"/>
    </source>
</evidence>
<comment type="caution">
    <text evidence="6">The sequence shown here is derived from an EMBL/GenBank/DDBJ whole genome shotgun (WGS) entry which is preliminary data.</text>
</comment>
<dbReference type="Proteomes" id="UP000428333">
    <property type="component" value="Linkage Group LG04"/>
</dbReference>
<sequence length="375" mass="42196">MALWMEKGSEPQTETEIADLDAIAALKQSAAIELKEKGNEYVKLGKKHYSDAIDCYTRAINQKVLSDSENSVLFSNRAHVNLLLGNYRRALTDAKEAIKLCPTNIKALYRAVKASLSLNLLSEAKQYCEKGLQQSPENEELRKLARQIDLRKSECERHESQISKAVAAAEGIVSAIEDRNLKIGKASFQELTGSKKPILDEDNILHWPVVLLYAEVMTSDIIEDFCETDMFSAHLDMISSDIYLPNMFSESCPPLPWDKEKAYSRDVVELYYEAGSGVGLSRKEILRYLLEGTAGTHLESFGDDEKHAGDSLNHGNSTGRSPKWVKVDEKRTLYSILKEPDIVIPGIPVFFIVSRSSSFYKDFRTGKWAPPWLHD</sequence>
<evidence type="ECO:0000259" key="5">
    <source>
        <dbReference type="Pfam" id="PF18972"/>
    </source>
</evidence>
<name>A0A6A4LXA9_9ERIC</name>
<organism evidence="6 7">
    <name type="scientific">Rhododendron williamsianum</name>
    <dbReference type="NCBI Taxonomy" id="262921"/>
    <lineage>
        <taxon>Eukaryota</taxon>
        <taxon>Viridiplantae</taxon>
        <taxon>Streptophyta</taxon>
        <taxon>Embryophyta</taxon>
        <taxon>Tracheophyta</taxon>
        <taxon>Spermatophyta</taxon>
        <taxon>Magnoliopsida</taxon>
        <taxon>eudicotyledons</taxon>
        <taxon>Gunneridae</taxon>
        <taxon>Pentapetalae</taxon>
        <taxon>asterids</taxon>
        <taxon>Ericales</taxon>
        <taxon>Ericaceae</taxon>
        <taxon>Ericoideae</taxon>
        <taxon>Rhodoreae</taxon>
        <taxon>Rhododendron</taxon>
    </lineage>
</organism>
<dbReference type="CDD" id="cd21377">
    <property type="entry name" value="CTWD_Cns1-like"/>
    <property type="match status" value="1"/>
</dbReference>
<dbReference type="GO" id="GO:0051879">
    <property type="term" value="F:Hsp90 protein binding"/>
    <property type="evidence" value="ECO:0007669"/>
    <property type="project" value="InterPro"/>
</dbReference>
<dbReference type="EMBL" id="QEFC01000999">
    <property type="protein sequence ID" value="KAE9460744.1"/>
    <property type="molecule type" value="Genomic_DNA"/>
</dbReference>
<keyword evidence="1" id="KW-0677">Repeat</keyword>
<dbReference type="InterPro" id="IPR044059">
    <property type="entry name" value="Csn1/TTC4_wheel"/>
</dbReference>
<dbReference type="PANTHER" id="PTHR46035:SF1">
    <property type="entry name" value="TETRATRICOPEPTIDE REPEAT PROTEIN 4"/>
    <property type="match status" value="1"/>
</dbReference>
<dbReference type="GO" id="GO:0005829">
    <property type="term" value="C:cytosol"/>
    <property type="evidence" value="ECO:0007669"/>
    <property type="project" value="TreeGrafter"/>
</dbReference>
<feature type="non-terminal residue" evidence="6">
    <location>
        <position position="1"/>
    </location>
</feature>
<dbReference type="GO" id="GO:0030544">
    <property type="term" value="F:Hsp70 protein binding"/>
    <property type="evidence" value="ECO:0007669"/>
    <property type="project" value="TreeGrafter"/>
</dbReference>
<protein>
    <recommendedName>
        <fullName evidence="5">Cns1/TTC4 wheel domain-containing protein</fullName>
    </recommendedName>
</protein>
<dbReference type="SMART" id="SM00028">
    <property type="entry name" value="TPR"/>
    <property type="match status" value="3"/>
</dbReference>
<gene>
    <name evidence="6" type="ORF">C3L33_07347</name>
</gene>
<dbReference type="GO" id="GO:0005634">
    <property type="term" value="C:nucleus"/>
    <property type="evidence" value="ECO:0007669"/>
    <property type="project" value="TreeGrafter"/>
</dbReference>
<dbReference type="InterPro" id="IPR011990">
    <property type="entry name" value="TPR-like_helical_dom_sf"/>
</dbReference>
<evidence type="ECO:0000256" key="2">
    <source>
        <dbReference type="ARBA" id="ARBA00022803"/>
    </source>
</evidence>
<dbReference type="OrthoDB" id="420195at2759"/>
<comment type="similarity">
    <text evidence="3">Belongs to the TTC4 family.</text>
</comment>
<accession>A0A6A4LXA9</accession>
<proteinExistence type="inferred from homology"/>
<dbReference type="GO" id="GO:0006457">
    <property type="term" value="P:protein folding"/>
    <property type="evidence" value="ECO:0007669"/>
    <property type="project" value="TreeGrafter"/>
</dbReference>
<dbReference type="Pfam" id="PF14559">
    <property type="entry name" value="TPR_19"/>
    <property type="match status" value="1"/>
</dbReference>
<evidence type="ECO:0000256" key="3">
    <source>
        <dbReference type="ARBA" id="ARBA00023602"/>
    </source>
</evidence>
<reference evidence="6 7" key="1">
    <citation type="journal article" date="2019" name="Genome Biol. Evol.">
        <title>The Rhododendron genome and chromosomal organization provide insight into shared whole-genome duplications across the heath family (Ericaceae).</title>
        <authorList>
            <person name="Soza V.L."/>
            <person name="Lindsley D."/>
            <person name="Waalkes A."/>
            <person name="Ramage E."/>
            <person name="Patwardhan R.P."/>
            <person name="Burton J.N."/>
            <person name="Adey A."/>
            <person name="Kumar A."/>
            <person name="Qiu R."/>
            <person name="Shendure J."/>
            <person name="Hall B."/>
        </authorList>
    </citation>
    <scope>NUCLEOTIDE SEQUENCE [LARGE SCALE GENOMIC DNA]</scope>
    <source>
        <strain evidence="6">RSF 1966-606</strain>
    </source>
</reference>
<keyword evidence="7" id="KW-1185">Reference proteome</keyword>
<dbReference type="AlphaFoldDB" id="A0A6A4LXA9"/>
<dbReference type="PANTHER" id="PTHR46035">
    <property type="entry name" value="TETRATRICOPEPTIDE REPEAT PROTEIN 4"/>
    <property type="match status" value="1"/>
</dbReference>
<evidence type="ECO:0000313" key="7">
    <source>
        <dbReference type="Proteomes" id="UP000428333"/>
    </source>
</evidence>
<evidence type="ECO:0000256" key="1">
    <source>
        <dbReference type="ARBA" id="ARBA00022737"/>
    </source>
</evidence>